<evidence type="ECO:0000313" key="11">
    <source>
        <dbReference type="Proteomes" id="UP000659767"/>
    </source>
</evidence>
<gene>
    <name evidence="10" type="ORF">GCM10010253_63730</name>
</gene>
<dbReference type="InterPro" id="IPR022637">
    <property type="entry name" value="DNA_polIII_beta_cen"/>
</dbReference>
<reference evidence="11" key="1">
    <citation type="journal article" date="2019" name="Int. J. Syst. Evol. Microbiol.">
        <title>The Global Catalogue of Microorganisms (GCM) 10K type strain sequencing project: providing services to taxonomists for standard genome sequencing and annotation.</title>
        <authorList>
            <consortium name="The Broad Institute Genomics Platform"/>
            <consortium name="The Broad Institute Genome Sequencing Center for Infectious Disease"/>
            <person name="Wu L."/>
            <person name="Ma J."/>
        </authorList>
    </citation>
    <scope>NUCLEOTIDE SEQUENCE [LARGE SCALE GENOMIC DNA]</scope>
    <source>
        <strain evidence="11">JCM 4350</strain>
    </source>
</reference>
<dbReference type="CDD" id="cd00140">
    <property type="entry name" value="beta_clamp"/>
    <property type="match status" value="1"/>
</dbReference>
<keyword evidence="5" id="KW-0548">Nucleotidyltransferase</keyword>
<evidence type="ECO:0000256" key="5">
    <source>
        <dbReference type="ARBA" id="ARBA00022695"/>
    </source>
</evidence>
<dbReference type="InterPro" id="IPR046938">
    <property type="entry name" value="DNA_clamp_sf"/>
</dbReference>
<proteinExistence type="inferred from homology"/>
<dbReference type="RefSeq" id="WP_199889695.1">
    <property type="nucleotide sequence ID" value="NZ_BMSZ01000026.1"/>
</dbReference>
<evidence type="ECO:0000256" key="3">
    <source>
        <dbReference type="ARBA" id="ARBA00022490"/>
    </source>
</evidence>
<evidence type="ECO:0000259" key="9">
    <source>
        <dbReference type="Pfam" id="PF02767"/>
    </source>
</evidence>
<keyword evidence="6" id="KW-0235">DNA replication</keyword>
<evidence type="ECO:0000313" key="10">
    <source>
        <dbReference type="EMBL" id="GGS80202.1"/>
    </source>
</evidence>
<dbReference type="SUPFAM" id="SSF55979">
    <property type="entry name" value="DNA clamp"/>
    <property type="match status" value="2"/>
</dbReference>
<sequence>MVAGETKATAARTTVTLDGDLLTTDHLTVPVAALPVGEFAPAKKPAPLAAHLDAQQFYRQLQRVLPAACTDDTLPTLTAVQMTLEGHTLTLAATDRYRFAVADVPATRNPDHPATTPEHPLTALIPASVLTRIAKHLKTQIGPVGIAFGAPELTLTRGDTTLTIQPREGNPPGCAALFPTTVDTSLTLERATAQRALKKCAALIAASGERGSPVTLRWDEHGTLTLAPRIGEPDDLARIKGMPLTFATLTGPTPTDRELHANPAFLADALTAFDGTDTLTLHLQDPKEGSTTMRPLLLTTNPRPTGGDYRHLLMPVRVS</sequence>
<dbReference type="Proteomes" id="UP000659767">
    <property type="component" value="Unassembled WGS sequence"/>
</dbReference>
<dbReference type="Gene3D" id="3.10.150.10">
    <property type="entry name" value="DNA Polymerase III, subunit A, domain 2"/>
    <property type="match status" value="2"/>
</dbReference>
<evidence type="ECO:0000256" key="6">
    <source>
        <dbReference type="ARBA" id="ARBA00022705"/>
    </source>
</evidence>
<dbReference type="PANTHER" id="PTHR30478">
    <property type="entry name" value="DNA POLYMERASE III SUBUNIT BETA"/>
    <property type="match status" value="1"/>
</dbReference>
<keyword evidence="11" id="KW-1185">Reference proteome</keyword>
<evidence type="ECO:0000256" key="1">
    <source>
        <dbReference type="ARBA" id="ARBA00004496"/>
    </source>
</evidence>
<keyword evidence="8" id="KW-0238">DNA-binding</keyword>
<keyword evidence="3" id="KW-0963">Cytoplasm</keyword>
<keyword evidence="4" id="KW-0808">Transferase</keyword>
<name>A0ABQ2TQN1_STRBA</name>
<dbReference type="InterPro" id="IPR001001">
    <property type="entry name" value="DNA_polIII_beta"/>
</dbReference>
<organism evidence="10 11">
    <name type="scientific">Streptomyces badius</name>
    <dbReference type="NCBI Taxonomy" id="1941"/>
    <lineage>
        <taxon>Bacteria</taxon>
        <taxon>Bacillati</taxon>
        <taxon>Actinomycetota</taxon>
        <taxon>Actinomycetes</taxon>
        <taxon>Kitasatosporales</taxon>
        <taxon>Streptomycetaceae</taxon>
        <taxon>Streptomyces</taxon>
    </lineage>
</organism>
<evidence type="ECO:0000256" key="7">
    <source>
        <dbReference type="ARBA" id="ARBA00022932"/>
    </source>
</evidence>
<accession>A0ABQ2TQN1</accession>
<dbReference type="SMART" id="SM00480">
    <property type="entry name" value="POL3Bc"/>
    <property type="match status" value="1"/>
</dbReference>
<evidence type="ECO:0000256" key="4">
    <source>
        <dbReference type="ARBA" id="ARBA00022679"/>
    </source>
</evidence>
<protein>
    <recommendedName>
        <fullName evidence="9">DNA polymerase III beta sliding clamp central domain-containing protein</fullName>
    </recommendedName>
</protein>
<evidence type="ECO:0000256" key="8">
    <source>
        <dbReference type="ARBA" id="ARBA00023125"/>
    </source>
</evidence>
<dbReference type="EMBL" id="BMSZ01000026">
    <property type="protein sequence ID" value="GGS80202.1"/>
    <property type="molecule type" value="Genomic_DNA"/>
</dbReference>
<dbReference type="PANTHER" id="PTHR30478:SF0">
    <property type="entry name" value="BETA SLIDING CLAMP"/>
    <property type="match status" value="1"/>
</dbReference>
<comment type="caution">
    <text evidence="10">The sequence shown here is derived from an EMBL/GenBank/DDBJ whole genome shotgun (WGS) entry which is preliminary data.</text>
</comment>
<comment type="subcellular location">
    <subcellularLocation>
        <location evidence="1">Cytoplasm</location>
    </subcellularLocation>
</comment>
<keyword evidence="7" id="KW-0239">DNA-directed DNA polymerase</keyword>
<evidence type="ECO:0000256" key="2">
    <source>
        <dbReference type="ARBA" id="ARBA00010752"/>
    </source>
</evidence>
<dbReference type="Pfam" id="PF02767">
    <property type="entry name" value="DNA_pol3_beta_2"/>
    <property type="match status" value="1"/>
</dbReference>
<comment type="similarity">
    <text evidence="2">Belongs to the beta sliding clamp family.</text>
</comment>
<feature type="domain" description="DNA polymerase III beta sliding clamp central" evidence="9">
    <location>
        <begin position="52"/>
        <end position="164"/>
    </location>
</feature>